<accession>A0A1I7Z2X5</accession>
<dbReference type="AlphaFoldDB" id="A0A1I7Z2X5"/>
<dbReference type="WBParaSite" id="L893_g22063.t1">
    <property type="protein sequence ID" value="L893_g22063.t1"/>
    <property type="gene ID" value="L893_g22063"/>
</dbReference>
<name>A0A1I7Z2X5_9BILA</name>
<organism evidence="1 2">
    <name type="scientific">Steinernema glaseri</name>
    <dbReference type="NCBI Taxonomy" id="37863"/>
    <lineage>
        <taxon>Eukaryota</taxon>
        <taxon>Metazoa</taxon>
        <taxon>Ecdysozoa</taxon>
        <taxon>Nematoda</taxon>
        <taxon>Chromadorea</taxon>
        <taxon>Rhabditida</taxon>
        <taxon>Tylenchina</taxon>
        <taxon>Panagrolaimomorpha</taxon>
        <taxon>Strongyloidoidea</taxon>
        <taxon>Steinernematidae</taxon>
        <taxon>Steinernema</taxon>
    </lineage>
</organism>
<keyword evidence="1" id="KW-1185">Reference proteome</keyword>
<evidence type="ECO:0000313" key="2">
    <source>
        <dbReference type="WBParaSite" id="L893_g22063.t1"/>
    </source>
</evidence>
<dbReference type="Proteomes" id="UP000095287">
    <property type="component" value="Unplaced"/>
</dbReference>
<proteinExistence type="predicted"/>
<reference evidence="2" key="1">
    <citation type="submission" date="2016-11" db="UniProtKB">
        <authorList>
            <consortium name="WormBaseParasite"/>
        </authorList>
    </citation>
    <scope>IDENTIFICATION</scope>
</reference>
<protein>
    <submittedName>
        <fullName evidence="2">Beta-lactamase domain-containing protein</fullName>
    </submittedName>
</protein>
<sequence length="100" mass="11339">MYILSTKMCIQQILTHLSFDNGITAIEDLLDSAGFLIQDRSEIEVQSTLGNFDGQTSWTNAQGWLHFLDPWARLWPCARLKFFSLFPGQKSAKNETIAIS</sequence>
<evidence type="ECO:0000313" key="1">
    <source>
        <dbReference type="Proteomes" id="UP000095287"/>
    </source>
</evidence>